<dbReference type="Proteomes" id="UP001175000">
    <property type="component" value="Unassembled WGS sequence"/>
</dbReference>
<dbReference type="Pfam" id="PF04082">
    <property type="entry name" value="Fungal_trans"/>
    <property type="match status" value="1"/>
</dbReference>
<feature type="compositionally biased region" description="Polar residues" evidence="2">
    <location>
        <begin position="66"/>
        <end position="79"/>
    </location>
</feature>
<gene>
    <name evidence="5" type="ORF">B0T14DRAFT_431048</name>
</gene>
<dbReference type="GO" id="GO:0003700">
    <property type="term" value="F:DNA-binding transcription factor activity"/>
    <property type="evidence" value="ECO:0007669"/>
    <property type="project" value="InterPro"/>
</dbReference>
<evidence type="ECO:0000313" key="6">
    <source>
        <dbReference type="Proteomes" id="UP001175000"/>
    </source>
</evidence>
<accession>A0AA39WRI1</accession>
<evidence type="ECO:0000259" key="4">
    <source>
        <dbReference type="SMART" id="SM00906"/>
    </source>
</evidence>
<keyword evidence="1" id="KW-0539">Nucleus</keyword>
<dbReference type="EMBL" id="JAULSU010000004">
    <property type="protein sequence ID" value="KAK0620142.1"/>
    <property type="molecule type" value="Genomic_DNA"/>
</dbReference>
<evidence type="ECO:0000256" key="2">
    <source>
        <dbReference type="SAM" id="MobiDB-lite"/>
    </source>
</evidence>
<feature type="non-terminal residue" evidence="5">
    <location>
        <position position="667"/>
    </location>
</feature>
<evidence type="ECO:0000313" key="5">
    <source>
        <dbReference type="EMBL" id="KAK0620142.1"/>
    </source>
</evidence>
<name>A0AA39WRI1_9PEZI</name>
<feature type="region of interest" description="Disordered" evidence="2">
    <location>
        <begin position="19"/>
        <end position="85"/>
    </location>
</feature>
<feature type="compositionally biased region" description="Low complexity" evidence="2">
    <location>
        <begin position="55"/>
        <end position="65"/>
    </location>
</feature>
<feature type="domain" description="Xylanolytic transcriptional activator regulatory" evidence="4">
    <location>
        <begin position="281"/>
        <end position="354"/>
    </location>
</feature>
<evidence type="ECO:0000256" key="3">
    <source>
        <dbReference type="SAM" id="Phobius"/>
    </source>
</evidence>
<dbReference type="SMART" id="SM00906">
    <property type="entry name" value="Fungal_trans"/>
    <property type="match status" value="1"/>
</dbReference>
<evidence type="ECO:0000256" key="1">
    <source>
        <dbReference type="ARBA" id="ARBA00023242"/>
    </source>
</evidence>
<dbReference type="PANTHER" id="PTHR46910">
    <property type="entry name" value="TRANSCRIPTION FACTOR PDR1"/>
    <property type="match status" value="1"/>
</dbReference>
<keyword evidence="6" id="KW-1185">Reference proteome</keyword>
<dbReference type="InterPro" id="IPR007219">
    <property type="entry name" value="XnlR_reg_dom"/>
</dbReference>
<protein>
    <submittedName>
        <fullName evidence="5">Fungal-specific transcription factor domain-containing protein</fullName>
    </submittedName>
</protein>
<dbReference type="AlphaFoldDB" id="A0AA39WRI1"/>
<dbReference type="GO" id="GO:0006351">
    <property type="term" value="P:DNA-templated transcription"/>
    <property type="evidence" value="ECO:0007669"/>
    <property type="project" value="InterPro"/>
</dbReference>
<dbReference type="InterPro" id="IPR050987">
    <property type="entry name" value="AtrR-like"/>
</dbReference>
<keyword evidence="3" id="KW-0812">Transmembrane</keyword>
<sequence>SERKIDLIDRQLKGVTQLLQDLSAKLDRPRSPHQQPQPQPSPNHLQIPRDLPHRTTPSSAASPSSHGSHVNHASQTDTTGPVVEGDSSLTAHSIFARNLLQKVVDVDSSSAMRDTVNTLRDIVDTMKQQPAAHEMTYPNAKTILSFPSAAIKACQLPPIQETVQILKLTKHERVSSLAWIYEFFPIQRFHERCMSVYFSSDYTEADFIVVNAGLHILFWTYARMVRPDDAERYQQLSRLCAMNLETGLANLPLHLPATSDHILVLLSGAFYAIEISKPSLCWILITKASELCQTLGYHRAETYKDEHPEDARQKEFLFWAVYLLDHSLCLRLGRSSSIQDYDITVPYPTGEIPHRKAIAGFTVLWIKGSQIQGLIYEQLYCPEAVRQPEDVRKSRMHSLVGMLKELDDSTNEVIAQYSEWSKGAAGDELTNFFNTSDHVLRLSLLTLVYRAVPNPAGSPTTFSSDCIEAARRTLDRHQDCITTVNKSNLGLFSTYMHWTILFSPFVPFIVLFCQVIETRDQTDLSRLHAFVSSISRPETASASFEPETEAITKVRKLFQVLCHIAQHYVEACTTGSSSSSGAAKMHHGHTQSTGKNEIDSYLATLGFPAQVIPDHHHQQEQQQPQQIEEPGGVNPMLWMGSGTQLEDWFYSNQQMMDFLEDGALGIS</sequence>
<keyword evidence="3" id="KW-0472">Membrane</keyword>
<reference evidence="5" key="1">
    <citation type="submission" date="2023-06" db="EMBL/GenBank/DDBJ databases">
        <title>Genome-scale phylogeny and comparative genomics of the fungal order Sordariales.</title>
        <authorList>
            <consortium name="Lawrence Berkeley National Laboratory"/>
            <person name="Hensen N."/>
            <person name="Bonometti L."/>
            <person name="Westerberg I."/>
            <person name="Brannstrom I.O."/>
            <person name="Guillou S."/>
            <person name="Cros-Aarteil S."/>
            <person name="Calhoun S."/>
            <person name="Haridas S."/>
            <person name="Kuo A."/>
            <person name="Mondo S."/>
            <person name="Pangilinan J."/>
            <person name="Riley R."/>
            <person name="Labutti K."/>
            <person name="Andreopoulos B."/>
            <person name="Lipzen A."/>
            <person name="Chen C."/>
            <person name="Yanf M."/>
            <person name="Daum C."/>
            <person name="Ng V."/>
            <person name="Clum A."/>
            <person name="Steindorff A."/>
            <person name="Ohm R."/>
            <person name="Martin F."/>
            <person name="Silar P."/>
            <person name="Natvig D."/>
            <person name="Lalanne C."/>
            <person name="Gautier V."/>
            <person name="Ament-Velasquez S.L."/>
            <person name="Kruys A."/>
            <person name="Hutchinson M.I."/>
            <person name="Powell A.J."/>
            <person name="Barry K."/>
            <person name="Miller A.N."/>
            <person name="Grigoriev I.V."/>
            <person name="Debuchy R."/>
            <person name="Gladieux P."/>
            <person name="Thoren M.H."/>
            <person name="Johannesson H."/>
        </authorList>
    </citation>
    <scope>NUCLEOTIDE SEQUENCE</scope>
    <source>
        <strain evidence="5">CBS 606.72</strain>
    </source>
</reference>
<feature type="transmembrane region" description="Helical" evidence="3">
    <location>
        <begin position="495"/>
        <end position="516"/>
    </location>
</feature>
<organism evidence="5 6">
    <name type="scientific">Immersiella caudata</name>
    <dbReference type="NCBI Taxonomy" id="314043"/>
    <lineage>
        <taxon>Eukaryota</taxon>
        <taxon>Fungi</taxon>
        <taxon>Dikarya</taxon>
        <taxon>Ascomycota</taxon>
        <taxon>Pezizomycotina</taxon>
        <taxon>Sordariomycetes</taxon>
        <taxon>Sordariomycetidae</taxon>
        <taxon>Sordariales</taxon>
        <taxon>Lasiosphaeriaceae</taxon>
        <taxon>Immersiella</taxon>
    </lineage>
</organism>
<dbReference type="GO" id="GO:0003677">
    <property type="term" value="F:DNA binding"/>
    <property type="evidence" value="ECO:0007669"/>
    <property type="project" value="InterPro"/>
</dbReference>
<proteinExistence type="predicted"/>
<keyword evidence="3" id="KW-1133">Transmembrane helix</keyword>
<dbReference type="CDD" id="cd12148">
    <property type="entry name" value="fungal_TF_MHR"/>
    <property type="match status" value="1"/>
</dbReference>
<dbReference type="PANTHER" id="PTHR46910:SF5">
    <property type="entry name" value="ZN(II)2CYS6 TRANSCRIPTION FACTOR (EUROFUNG)"/>
    <property type="match status" value="1"/>
</dbReference>
<dbReference type="GO" id="GO:0008270">
    <property type="term" value="F:zinc ion binding"/>
    <property type="evidence" value="ECO:0007669"/>
    <property type="project" value="InterPro"/>
</dbReference>
<comment type="caution">
    <text evidence="5">The sequence shown here is derived from an EMBL/GenBank/DDBJ whole genome shotgun (WGS) entry which is preliminary data.</text>
</comment>